<dbReference type="InterPro" id="IPR021733">
    <property type="entry name" value="DUF3304"/>
</dbReference>
<sequence>MKKFILLCFLIMPVFAACNNTSETSVSVHGVNYSDQEFIYVLQDPLRPSNQAGGETIGRYGAGGTMCCFTLPEKWRPGLKINIQYTYYLPKNPDGSLPEIRKSTVVELPHYDEPQELWVLRNADGSMGIVSSIYQPDHPKWPGKIKGWPVPSLEYRRERWGLYMKHELDALENSETMLNNLLSDPKKETKEAWDFEVGRDLELKSKFSGFNDPKYLSYLEKSYKESLENDKKAVEEMKGRKP</sequence>
<dbReference type="Pfam" id="PF11745">
    <property type="entry name" value="DUF3304"/>
    <property type="match status" value="1"/>
</dbReference>
<keyword evidence="3" id="KW-1185">Reference proteome</keyword>
<organism evidence="2 3">
    <name type="scientific">Janthinobacterium svalbardensis</name>
    <dbReference type="NCBI Taxonomy" id="368607"/>
    <lineage>
        <taxon>Bacteria</taxon>
        <taxon>Pseudomonadati</taxon>
        <taxon>Pseudomonadota</taxon>
        <taxon>Betaproteobacteria</taxon>
        <taxon>Burkholderiales</taxon>
        <taxon>Oxalobacteraceae</taxon>
        <taxon>Janthinobacterium</taxon>
    </lineage>
</organism>
<feature type="signal peptide" evidence="1">
    <location>
        <begin position="1"/>
        <end position="16"/>
    </location>
</feature>
<feature type="chain" id="PRO_5012357937" description="DUF3304 domain-containing protein" evidence="1">
    <location>
        <begin position="17"/>
        <end position="242"/>
    </location>
</feature>
<accession>A0A290WW82</accession>
<evidence type="ECO:0000313" key="2">
    <source>
        <dbReference type="EMBL" id="ATD61131.1"/>
    </source>
</evidence>
<dbReference type="AlphaFoldDB" id="A0A290WW82"/>
<dbReference type="Proteomes" id="UP000218437">
    <property type="component" value="Chromosome"/>
</dbReference>
<reference evidence="2 3" key="1">
    <citation type="submission" date="2017-09" db="EMBL/GenBank/DDBJ databases">
        <title>Complete genome sequence of Janthinobacterium svalbardensis PAMC 27463.</title>
        <authorList>
            <person name="Cho Y.-J."/>
            <person name="Cho A."/>
            <person name="Kim O.-S."/>
            <person name="Lee J.-I."/>
        </authorList>
    </citation>
    <scope>NUCLEOTIDE SEQUENCE [LARGE SCALE GENOMIC DNA]</scope>
    <source>
        <strain evidence="2 3">PAMC 27463</strain>
    </source>
</reference>
<keyword evidence="1" id="KW-0732">Signal</keyword>
<dbReference type="RefSeq" id="WP_096235156.1">
    <property type="nucleotide sequence ID" value="NZ_CP023422.1"/>
</dbReference>
<dbReference type="KEGG" id="jsv:CNX70_13875"/>
<protein>
    <recommendedName>
        <fullName evidence="4">DUF3304 domain-containing protein</fullName>
    </recommendedName>
</protein>
<name>A0A290WW82_9BURK</name>
<evidence type="ECO:0008006" key="4">
    <source>
        <dbReference type="Google" id="ProtNLM"/>
    </source>
</evidence>
<gene>
    <name evidence="2" type="ORF">CNX70_13875</name>
</gene>
<dbReference type="PROSITE" id="PS51257">
    <property type="entry name" value="PROKAR_LIPOPROTEIN"/>
    <property type="match status" value="1"/>
</dbReference>
<proteinExistence type="predicted"/>
<evidence type="ECO:0000313" key="3">
    <source>
        <dbReference type="Proteomes" id="UP000218437"/>
    </source>
</evidence>
<dbReference type="EMBL" id="CP023422">
    <property type="protein sequence ID" value="ATD61131.1"/>
    <property type="molecule type" value="Genomic_DNA"/>
</dbReference>
<evidence type="ECO:0000256" key="1">
    <source>
        <dbReference type="SAM" id="SignalP"/>
    </source>
</evidence>